<sequence>MPIIRPAETADVDAAVVTLRAAFADYPFTRHTLAAEGYPDRLAESQRLFLTRVGLRHGRVWVSEDVAAVAAWTTPDSTGLDEAFAELEPRMRELAGDRAALSEAAEDALNPHRPREPAWFLGTVGVLPDRQGRGLGRAVVEPGLRAADEQGAPAYLETSLPGNVAFYRGLGFEVVAEVELPGGGPTTWAMSRPPVTR</sequence>
<dbReference type="InterPro" id="IPR000182">
    <property type="entry name" value="GNAT_dom"/>
</dbReference>
<keyword evidence="3" id="KW-1185">Reference proteome</keyword>
<accession>A0ABV4CJG3</accession>
<protein>
    <submittedName>
        <fullName evidence="2">GNAT family N-acetyltransferase</fullName>
        <ecNumber evidence="2">2.3.-.-</ecNumber>
    </submittedName>
</protein>
<organism evidence="2 3">
    <name type="scientific">Saccharopolyspora cebuensis</name>
    <dbReference type="NCBI Taxonomy" id="418759"/>
    <lineage>
        <taxon>Bacteria</taxon>
        <taxon>Bacillati</taxon>
        <taxon>Actinomycetota</taxon>
        <taxon>Actinomycetes</taxon>
        <taxon>Pseudonocardiales</taxon>
        <taxon>Pseudonocardiaceae</taxon>
        <taxon>Saccharopolyspora</taxon>
    </lineage>
</organism>
<dbReference type="GO" id="GO:0016746">
    <property type="term" value="F:acyltransferase activity"/>
    <property type="evidence" value="ECO:0007669"/>
    <property type="project" value="UniProtKB-KW"/>
</dbReference>
<dbReference type="SUPFAM" id="SSF55729">
    <property type="entry name" value="Acyl-CoA N-acyltransferases (Nat)"/>
    <property type="match status" value="1"/>
</dbReference>
<reference evidence="2 3" key="1">
    <citation type="submission" date="2024-08" db="EMBL/GenBank/DDBJ databases">
        <title>Genome mining of Saccharopolyspora cebuensis PGLac3 from Nigerian medicinal plant.</title>
        <authorList>
            <person name="Ezeobiora C.E."/>
            <person name="Igbokwe N.H."/>
            <person name="Amin D.H."/>
            <person name="Mendie U.E."/>
        </authorList>
    </citation>
    <scope>NUCLEOTIDE SEQUENCE [LARGE SCALE GENOMIC DNA]</scope>
    <source>
        <strain evidence="2 3">PGLac3</strain>
    </source>
</reference>
<feature type="domain" description="N-acetyltransferase" evidence="1">
    <location>
        <begin position="2"/>
        <end position="193"/>
    </location>
</feature>
<dbReference type="EMBL" id="JBGEHV010000018">
    <property type="protein sequence ID" value="MEY8040132.1"/>
    <property type="molecule type" value="Genomic_DNA"/>
</dbReference>
<name>A0ABV4CJG3_9PSEU</name>
<proteinExistence type="predicted"/>
<dbReference type="PANTHER" id="PTHR42791:SF1">
    <property type="entry name" value="N-ACETYLTRANSFERASE DOMAIN-CONTAINING PROTEIN"/>
    <property type="match status" value="1"/>
</dbReference>
<dbReference type="Gene3D" id="3.40.630.30">
    <property type="match status" value="1"/>
</dbReference>
<evidence type="ECO:0000259" key="1">
    <source>
        <dbReference type="PROSITE" id="PS51186"/>
    </source>
</evidence>
<dbReference type="Pfam" id="PF00583">
    <property type="entry name" value="Acetyltransf_1"/>
    <property type="match status" value="1"/>
</dbReference>
<keyword evidence="2" id="KW-0012">Acyltransferase</keyword>
<dbReference type="CDD" id="cd04301">
    <property type="entry name" value="NAT_SF"/>
    <property type="match status" value="1"/>
</dbReference>
<dbReference type="PROSITE" id="PS51186">
    <property type="entry name" value="GNAT"/>
    <property type="match status" value="1"/>
</dbReference>
<gene>
    <name evidence="2" type="ORF">AB8O55_12070</name>
</gene>
<keyword evidence="2" id="KW-0808">Transferase</keyword>
<dbReference type="Proteomes" id="UP001564626">
    <property type="component" value="Unassembled WGS sequence"/>
</dbReference>
<comment type="caution">
    <text evidence="2">The sequence shown here is derived from an EMBL/GenBank/DDBJ whole genome shotgun (WGS) entry which is preliminary data.</text>
</comment>
<dbReference type="InterPro" id="IPR052523">
    <property type="entry name" value="Trichothecene_AcTrans"/>
</dbReference>
<dbReference type="RefSeq" id="WP_345364461.1">
    <property type="nucleotide sequence ID" value="NZ_BAABII010000012.1"/>
</dbReference>
<evidence type="ECO:0000313" key="2">
    <source>
        <dbReference type="EMBL" id="MEY8040132.1"/>
    </source>
</evidence>
<dbReference type="EC" id="2.3.-.-" evidence="2"/>
<dbReference type="InterPro" id="IPR016181">
    <property type="entry name" value="Acyl_CoA_acyltransferase"/>
</dbReference>
<dbReference type="PANTHER" id="PTHR42791">
    <property type="entry name" value="GNAT FAMILY ACETYLTRANSFERASE"/>
    <property type="match status" value="1"/>
</dbReference>
<evidence type="ECO:0000313" key="3">
    <source>
        <dbReference type="Proteomes" id="UP001564626"/>
    </source>
</evidence>